<feature type="transmembrane region" description="Helical" evidence="1">
    <location>
        <begin position="162"/>
        <end position="179"/>
    </location>
</feature>
<keyword evidence="1" id="KW-1133">Transmembrane helix</keyword>
<name>A0A660HLR9_ZIZJU</name>
<dbReference type="SUPFAM" id="SSF51306">
    <property type="entry name" value="LexA/Signal peptidase"/>
    <property type="match status" value="1"/>
</dbReference>
<proteinExistence type="predicted"/>
<dbReference type="Proteomes" id="UP000272462">
    <property type="component" value="Chromosome"/>
</dbReference>
<feature type="transmembrane region" description="Helical" evidence="1">
    <location>
        <begin position="16"/>
        <end position="38"/>
    </location>
</feature>
<organism evidence="2 3">
    <name type="scientific">Ziziphus jujuba witches'-broom phytoplasma</name>
    <dbReference type="NCBI Taxonomy" id="135727"/>
    <lineage>
        <taxon>Bacteria</taxon>
        <taxon>Bacillati</taxon>
        <taxon>Mycoplasmatota</taxon>
        <taxon>Mollicutes</taxon>
        <taxon>Acholeplasmatales</taxon>
        <taxon>Acholeplasmataceae</taxon>
        <taxon>Candidatus Phytoplasma</taxon>
        <taxon>16SrV (Elm yellows group)</taxon>
    </lineage>
</organism>
<dbReference type="AlphaFoldDB" id="A0A660HLR9"/>
<evidence type="ECO:0000313" key="2">
    <source>
        <dbReference type="EMBL" id="AYJ01003.1"/>
    </source>
</evidence>
<gene>
    <name evidence="2" type="ORF">CWO85_00400</name>
</gene>
<dbReference type="Gene3D" id="2.10.109.10">
    <property type="entry name" value="Umud Fragment, subunit A"/>
    <property type="match status" value="1"/>
</dbReference>
<keyword evidence="1" id="KW-0812">Transmembrane</keyword>
<keyword evidence="1" id="KW-0472">Membrane</keyword>
<evidence type="ECO:0000256" key="1">
    <source>
        <dbReference type="SAM" id="Phobius"/>
    </source>
</evidence>
<dbReference type="KEGG" id="pzi:CWO85_00400"/>
<keyword evidence="3" id="KW-1185">Reference proteome</keyword>
<accession>A0A660HLR9</accession>
<sequence>MIFFKLIKFLSLLFSFLYYFFLFIVFYFIFMNICNYFFPKYTHKFMFFNICYVSSGSMSPDIKKNDLVVVIKLTVEECENLKPRDHVVFYVDKQFRTNYILKQNPFVLHEIQENNKTDKFITTKGIANKEILDFEKKISYEDVLYKVVKKIPLSKIIDKRKWKVLSLISPFLIIIFLIFKGSNVLKFFKSQYLKLLCSYK</sequence>
<reference evidence="2 3" key="1">
    <citation type="journal article" date="2018" name="BMC Genomics">
        <title>Comparative genome analysis of jujube witches'-broom Phytoplasma, an obligate pathogen that causes jujube witches'-broom disease.</title>
        <authorList>
            <person name="Wang J."/>
            <person name="Song L."/>
            <person name="Jiao Q."/>
            <person name="Yang S."/>
            <person name="Gao R."/>
            <person name="Lu X."/>
            <person name="Zhou G."/>
        </authorList>
    </citation>
    <scope>NUCLEOTIDE SEQUENCE [LARGE SCALE GENOMIC DNA]</scope>
    <source>
        <strain evidence="2">Jwb-nky</strain>
    </source>
</reference>
<protein>
    <submittedName>
        <fullName evidence="2">S26 family signal peptidase</fullName>
    </submittedName>
</protein>
<dbReference type="EMBL" id="CP025121">
    <property type="protein sequence ID" value="AYJ01003.1"/>
    <property type="molecule type" value="Genomic_DNA"/>
</dbReference>
<evidence type="ECO:0000313" key="3">
    <source>
        <dbReference type="Proteomes" id="UP000272462"/>
    </source>
</evidence>
<dbReference type="InterPro" id="IPR036286">
    <property type="entry name" value="LexA/Signal_pep-like_sf"/>
</dbReference>